<feature type="compositionally biased region" description="Basic and acidic residues" evidence="1">
    <location>
        <begin position="114"/>
        <end position="131"/>
    </location>
</feature>
<feature type="region of interest" description="Disordered" evidence="1">
    <location>
        <begin position="1"/>
        <end position="36"/>
    </location>
</feature>
<feature type="compositionally biased region" description="Basic and acidic residues" evidence="1">
    <location>
        <begin position="178"/>
        <end position="192"/>
    </location>
</feature>
<feature type="compositionally biased region" description="Polar residues" evidence="1">
    <location>
        <begin position="1"/>
        <end position="21"/>
    </location>
</feature>
<name>A0AAN7TD35_9PEZI</name>
<feature type="region of interest" description="Disordered" evidence="1">
    <location>
        <begin position="114"/>
        <end position="240"/>
    </location>
</feature>
<reference evidence="2" key="1">
    <citation type="submission" date="2023-08" db="EMBL/GenBank/DDBJ databases">
        <title>Black Yeasts Isolated from many extreme environments.</title>
        <authorList>
            <person name="Coleine C."/>
            <person name="Stajich J.E."/>
            <person name="Selbmann L."/>
        </authorList>
    </citation>
    <scope>NUCLEOTIDE SEQUENCE</scope>
    <source>
        <strain evidence="2">CCFEE 5401</strain>
    </source>
</reference>
<gene>
    <name evidence="2" type="ORF">LTR62_006332</name>
</gene>
<feature type="compositionally biased region" description="Acidic residues" evidence="1">
    <location>
        <begin position="135"/>
        <end position="169"/>
    </location>
</feature>
<organism evidence="2 3">
    <name type="scientific">Meristemomyces frigidus</name>
    <dbReference type="NCBI Taxonomy" id="1508187"/>
    <lineage>
        <taxon>Eukaryota</taxon>
        <taxon>Fungi</taxon>
        <taxon>Dikarya</taxon>
        <taxon>Ascomycota</taxon>
        <taxon>Pezizomycotina</taxon>
        <taxon>Dothideomycetes</taxon>
        <taxon>Dothideomycetidae</taxon>
        <taxon>Mycosphaerellales</taxon>
        <taxon>Teratosphaeriaceae</taxon>
        <taxon>Meristemomyces</taxon>
    </lineage>
</organism>
<evidence type="ECO:0000313" key="3">
    <source>
        <dbReference type="Proteomes" id="UP001310890"/>
    </source>
</evidence>
<feature type="region of interest" description="Disordered" evidence="1">
    <location>
        <begin position="268"/>
        <end position="296"/>
    </location>
</feature>
<dbReference type="Proteomes" id="UP001310890">
    <property type="component" value="Unassembled WGS sequence"/>
</dbReference>
<feature type="compositionally biased region" description="Polar residues" evidence="1">
    <location>
        <begin position="272"/>
        <end position="286"/>
    </location>
</feature>
<evidence type="ECO:0000256" key="1">
    <source>
        <dbReference type="SAM" id="MobiDB-lite"/>
    </source>
</evidence>
<evidence type="ECO:0000313" key="2">
    <source>
        <dbReference type="EMBL" id="KAK5110087.1"/>
    </source>
</evidence>
<proteinExistence type="predicted"/>
<accession>A0AAN7TD35</accession>
<feature type="compositionally biased region" description="Basic and acidic residues" evidence="1">
    <location>
        <begin position="200"/>
        <end position="211"/>
    </location>
</feature>
<sequence length="296" mass="33048">MSSPQSATANAAGSMPQQQSLPYRPHASATTRAPSMYAQNYMQAVEAREKEDHDGAQEIIRHNLTDPTLPRYWQIKSQVSISASTPIGTGQSDHRSLSTQDVLAELREDLDFLKKSQAEDAPEDIGRDRIFQADWDSEAEQEDHEDDSEEEESEEEDSEEDWEEDSEDMDWPRIMIQAEERMKAEMKEHAELSEGEEEISVDRVEDEEHHLGLGGSVPMEHNEESGTQSQHMGIGGNHSVHADADTRAQATVVADDGWLSAELKSAKVPSYMQPTSASLRRQTGDSTIRKRGGQAE</sequence>
<comment type="caution">
    <text evidence="2">The sequence shown here is derived from an EMBL/GenBank/DDBJ whole genome shotgun (WGS) entry which is preliminary data.</text>
</comment>
<dbReference type="EMBL" id="JAVRRL010000054">
    <property type="protein sequence ID" value="KAK5110087.1"/>
    <property type="molecule type" value="Genomic_DNA"/>
</dbReference>
<protein>
    <submittedName>
        <fullName evidence="2">Uncharacterized protein</fullName>
    </submittedName>
</protein>
<dbReference type="AlphaFoldDB" id="A0AAN7TD35"/>